<proteinExistence type="predicted"/>
<dbReference type="Proteomes" id="UP001334084">
    <property type="component" value="Chromosome 11"/>
</dbReference>
<name>A0AAX4JGN1_9MICR</name>
<dbReference type="KEGG" id="vnx:VNE69_11120"/>
<dbReference type="GeneID" id="90542794"/>
<sequence>MGKVIKEITFDVLKSTEVDLKKTVTEKKRRRSKLDEYDYEDDFIEAFEGENEQVELECSLNNFFVFQGPLPYSTRKVINFFKTKPNFSTENDNEIKTFEESLYNVRRKRKASDTKLPPKTEIIEPDIILKKRTRPVKEYLYKDPIITYLYGKFIKFHERYKEIETNEKIWCVISNYILYKGNEELYEKNMKIYIKEKITRKFEGNDSKIKSQEDILKNNNLSNSHIQSSTIHLSTPPIDAHLYSCVSEFFTDQEIQIFVSNLIEKIDSACIKITVFVGEEKRYLLHPRKFLGFSELSFKTDCIIYFTNYVVKHYASDTRNDIMYYYQEAKKSITDAILECNNKVKLMYYINQHYKSLIDSNNYEN</sequence>
<evidence type="ECO:0000313" key="1">
    <source>
        <dbReference type="EMBL" id="WUR04956.1"/>
    </source>
</evidence>
<gene>
    <name evidence="1" type="ORF">VNE69_11120</name>
</gene>
<accession>A0AAX4JGN1</accession>
<keyword evidence="2" id="KW-1185">Reference proteome</keyword>
<protein>
    <submittedName>
        <fullName evidence="1">Uncharacterized protein</fullName>
    </submittedName>
</protein>
<dbReference type="AlphaFoldDB" id="A0AAX4JGN1"/>
<reference evidence="1" key="1">
    <citation type="journal article" date="2024" name="BMC Genomics">
        <title>Functional annotation of a divergent genome using sequence and structure-based similarity.</title>
        <authorList>
            <person name="Svedberg D."/>
            <person name="Winiger R.R."/>
            <person name="Berg A."/>
            <person name="Sharma H."/>
            <person name="Tellgren-Roth C."/>
            <person name="Debrunner-Vossbrinck B.A."/>
            <person name="Vossbrinck C.R."/>
            <person name="Barandun J."/>
        </authorList>
    </citation>
    <scope>NUCLEOTIDE SEQUENCE</scope>
    <source>
        <strain evidence="1">Illinois isolate</strain>
    </source>
</reference>
<organism evidence="1 2">
    <name type="scientific">Vairimorpha necatrix</name>
    <dbReference type="NCBI Taxonomy" id="6039"/>
    <lineage>
        <taxon>Eukaryota</taxon>
        <taxon>Fungi</taxon>
        <taxon>Fungi incertae sedis</taxon>
        <taxon>Microsporidia</taxon>
        <taxon>Nosematidae</taxon>
        <taxon>Vairimorpha</taxon>
    </lineage>
</organism>
<evidence type="ECO:0000313" key="2">
    <source>
        <dbReference type="Proteomes" id="UP001334084"/>
    </source>
</evidence>
<dbReference type="EMBL" id="CP142736">
    <property type="protein sequence ID" value="WUR04956.1"/>
    <property type="molecule type" value="Genomic_DNA"/>
</dbReference>
<dbReference type="RefSeq" id="XP_065331101.1">
    <property type="nucleotide sequence ID" value="XM_065475029.1"/>
</dbReference>